<feature type="compositionally biased region" description="Polar residues" evidence="5">
    <location>
        <begin position="57"/>
        <end position="67"/>
    </location>
</feature>
<keyword evidence="3 6" id="KW-1133">Transmembrane helix</keyword>
<dbReference type="SUPFAM" id="SSF103473">
    <property type="entry name" value="MFS general substrate transporter"/>
    <property type="match status" value="1"/>
</dbReference>
<dbReference type="EMBL" id="JADCTT010000004">
    <property type="protein sequence ID" value="KAF9753632.1"/>
    <property type="molecule type" value="Genomic_DNA"/>
</dbReference>
<feature type="transmembrane region" description="Helical" evidence="6">
    <location>
        <begin position="151"/>
        <end position="172"/>
    </location>
</feature>
<evidence type="ECO:0000256" key="5">
    <source>
        <dbReference type="SAM" id="MobiDB-lite"/>
    </source>
</evidence>
<evidence type="ECO:0000256" key="6">
    <source>
        <dbReference type="SAM" id="Phobius"/>
    </source>
</evidence>
<evidence type="ECO:0000256" key="2">
    <source>
        <dbReference type="ARBA" id="ARBA00022692"/>
    </source>
</evidence>
<evidence type="ECO:0000256" key="4">
    <source>
        <dbReference type="ARBA" id="ARBA00023136"/>
    </source>
</evidence>
<dbReference type="Gene3D" id="1.20.1720.10">
    <property type="entry name" value="Multidrug resistance protein D"/>
    <property type="match status" value="1"/>
</dbReference>
<comment type="subcellular location">
    <subcellularLocation>
        <location evidence="1">Membrane</location>
        <topology evidence="1">Multi-pass membrane protein</topology>
    </subcellularLocation>
</comment>
<feature type="transmembrane region" description="Helical" evidence="6">
    <location>
        <begin position="184"/>
        <end position="207"/>
    </location>
</feature>
<reference evidence="7" key="1">
    <citation type="submission" date="2020-10" db="EMBL/GenBank/DDBJ databases">
        <title>High-Quality Genome Resource of Clonostachys rosea strain S41 by Oxford Nanopore Long-Read Sequencing.</title>
        <authorList>
            <person name="Wang H."/>
        </authorList>
    </citation>
    <scope>NUCLEOTIDE SEQUENCE</scope>
    <source>
        <strain evidence="7">S41</strain>
    </source>
</reference>
<dbReference type="Proteomes" id="UP000616885">
    <property type="component" value="Unassembled WGS sequence"/>
</dbReference>
<organism evidence="7 8">
    <name type="scientific">Bionectria ochroleuca</name>
    <name type="common">Gliocladium roseum</name>
    <dbReference type="NCBI Taxonomy" id="29856"/>
    <lineage>
        <taxon>Eukaryota</taxon>
        <taxon>Fungi</taxon>
        <taxon>Dikarya</taxon>
        <taxon>Ascomycota</taxon>
        <taxon>Pezizomycotina</taxon>
        <taxon>Sordariomycetes</taxon>
        <taxon>Hypocreomycetidae</taxon>
        <taxon>Hypocreales</taxon>
        <taxon>Bionectriaceae</taxon>
        <taxon>Clonostachys</taxon>
    </lineage>
</organism>
<protein>
    <recommendedName>
        <fullName evidence="9">Major facilitator superfamily (MFS) profile domain-containing protein</fullName>
    </recommendedName>
</protein>
<evidence type="ECO:0008006" key="9">
    <source>
        <dbReference type="Google" id="ProtNLM"/>
    </source>
</evidence>
<dbReference type="GO" id="GO:0015244">
    <property type="term" value="F:fluconazole transmembrane transporter activity"/>
    <property type="evidence" value="ECO:0007669"/>
    <property type="project" value="TreeGrafter"/>
</dbReference>
<evidence type="ECO:0000256" key="3">
    <source>
        <dbReference type="ARBA" id="ARBA00022989"/>
    </source>
</evidence>
<keyword evidence="2 6" id="KW-0812">Transmembrane</keyword>
<dbReference type="PANTHER" id="PTHR23502:SF23">
    <property type="entry name" value="FLUCONAZOLE RESISTANCE PROTEIN 1"/>
    <property type="match status" value="1"/>
</dbReference>
<keyword evidence="4 6" id="KW-0472">Membrane</keyword>
<evidence type="ECO:0000313" key="7">
    <source>
        <dbReference type="EMBL" id="KAF9753632.1"/>
    </source>
</evidence>
<dbReference type="GO" id="GO:0005886">
    <property type="term" value="C:plasma membrane"/>
    <property type="evidence" value="ECO:0007669"/>
    <property type="project" value="TreeGrafter"/>
</dbReference>
<dbReference type="GO" id="GO:1990961">
    <property type="term" value="P:xenobiotic detoxification by transmembrane export across the plasma membrane"/>
    <property type="evidence" value="ECO:0007669"/>
    <property type="project" value="TreeGrafter"/>
</dbReference>
<proteinExistence type="predicted"/>
<dbReference type="PANTHER" id="PTHR23502">
    <property type="entry name" value="MAJOR FACILITATOR SUPERFAMILY"/>
    <property type="match status" value="1"/>
</dbReference>
<evidence type="ECO:0000313" key="8">
    <source>
        <dbReference type="Proteomes" id="UP000616885"/>
    </source>
</evidence>
<dbReference type="AlphaFoldDB" id="A0A8H7TNW8"/>
<dbReference type="InterPro" id="IPR036259">
    <property type="entry name" value="MFS_trans_sf"/>
</dbReference>
<evidence type="ECO:0000256" key="1">
    <source>
        <dbReference type="ARBA" id="ARBA00004141"/>
    </source>
</evidence>
<sequence>MSDLIRDASIGQVIRFLSRGRYLKYPEEKEGFELPDAWIQMVHDLESPSAKIAPDATTASESGSTVLNGEGKQPQRSATDDEKPSPPPRDSMEDIQIEQAHNDEENNNMAIQRTKSIPIVPRRTKDGAILVDWYYTDDPENPHNWTIKKRLVTTLIICLYTFVVYTTSAIYVPSTEGIMKQFGVSSIVATLGLSLYVLGYGVGPLLFSP</sequence>
<comment type="caution">
    <text evidence="7">The sequence shown here is derived from an EMBL/GenBank/DDBJ whole genome shotgun (WGS) entry which is preliminary data.</text>
</comment>
<gene>
    <name evidence="7" type="ORF">IM811_012390</name>
</gene>
<feature type="region of interest" description="Disordered" evidence="5">
    <location>
        <begin position="50"/>
        <end position="92"/>
    </location>
</feature>
<accession>A0A8H7TNW8</accession>
<name>A0A8H7TNW8_BIOOC</name>